<dbReference type="EMBL" id="CATQJL010000305">
    <property type="protein sequence ID" value="CAJ0602196.1"/>
    <property type="molecule type" value="Genomic_DNA"/>
</dbReference>
<feature type="compositionally biased region" description="Basic residues" evidence="1">
    <location>
        <begin position="66"/>
        <end position="78"/>
    </location>
</feature>
<feature type="region of interest" description="Disordered" evidence="1">
    <location>
        <begin position="426"/>
        <end position="450"/>
    </location>
</feature>
<feature type="compositionally biased region" description="Basic and acidic residues" evidence="1">
    <location>
        <begin position="381"/>
        <end position="399"/>
    </location>
</feature>
<feature type="region of interest" description="Disordered" evidence="1">
    <location>
        <begin position="218"/>
        <end position="294"/>
    </location>
</feature>
<feature type="compositionally biased region" description="Basic and acidic residues" evidence="1">
    <location>
        <begin position="261"/>
        <end position="270"/>
    </location>
</feature>
<feature type="region of interest" description="Disordered" evidence="1">
    <location>
        <begin position="381"/>
        <end position="402"/>
    </location>
</feature>
<sequence length="944" mass="107016">MLIVDTSIPHAQLPRRRARSEPVRRNECSSFVRFRSLREAKAVRRDSKKPLRVDVVSIASSAESKLRRRKKRRERAQRRREAQLSSSSSSLQSMASDAIRPLMADRSMSTSTSGANDEEGSSPELAQATESPPSPTNFATLVNCNNGRLGSDITPSDPEDLSKLDLKIRPAIIDRLHLDLVQLPDSAPNGWFGSVSYVTDLEQFVQKLPANAFVDPFEEEERRSRTEMWVESTSPGYPSDAEKNEATTANADGSEDSMEVPEVKVSECSEKSVSASPPGNTTTSTTGVDEETLPPSVQIHINGELLPTAKIQKNDMDRVDSLATSELSEANSLVSSEMDKVSLMQCRFKDNIQQAVEDARKEVDFDQIDRFWRYRYNKPEAKSDNEEEKKKQEEKDARELRRRARTPTIERVVLYYTTDRRVSLTPTVSSLSASPEPASQRSPALSDSGRNLFLQSKLPLSKRESNNSEPIGDIPAPIVVVVPTEQNVRLERDSDDVEVKPTMDESVKVRETVATIAPILEEDNKSDQDMDTQASTDEIVCNPEDIEVVMEPPSYAKFFRLDRNSSEDSDQGKVVVLDSKHLPPQPIEKEHQQQEVHHHPELMDESTSTEDLADFLMDVMLADGRTDANANYKREVQDRSTTTSPSLDYPKQEIVVKQMQDQATFTSFSPSNSPQPPTVVLEDAPETDVSLPDFNHFSDLESSSVEDLLAIETRPSSVNRKSVTFSDQIDVEETSLDMRKKSMSPTSPNPTLTIKPILKKEDKQRETMRRLLEYAAERLYRDLLMLIEERDRSIHALEITPSEEESLSERTTIFQRNYRERLMDNKLALDKRIDQVWTKLKDMPIDGHKAHLVYGVRHSSELTLNVKRRLSTMMQGRRSSCQIETKERNEMELASDFSRRLSHVREQMMRRESDPNPIDDNRSMKDLLNSVSRIFGSYEKLTSN</sequence>
<evidence type="ECO:0000313" key="3">
    <source>
        <dbReference type="Proteomes" id="UP001176961"/>
    </source>
</evidence>
<dbReference type="Proteomes" id="UP001176961">
    <property type="component" value="Unassembled WGS sequence"/>
</dbReference>
<evidence type="ECO:0000313" key="2">
    <source>
        <dbReference type="EMBL" id="CAJ0602196.1"/>
    </source>
</evidence>
<reference evidence="2" key="1">
    <citation type="submission" date="2023-07" db="EMBL/GenBank/DDBJ databases">
        <authorList>
            <consortium name="CYATHOMIX"/>
        </authorList>
    </citation>
    <scope>NUCLEOTIDE SEQUENCE</scope>
    <source>
        <strain evidence="2">N/A</strain>
    </source>
</reference>
<feature type="region of interest" description="Disordered" evidence="1">
    <location>
        <begin position="63"/>
        <end position="94"/>
    </location>
</feature>
<feature type="compositionally biased region" description="Polar residues" evidence="1">
    <location>
        <begin position="128"/>
        <end position="143"/>
    </location>
</feature>
<gene>
    <name evidence="2" type="ORF">CYNAS_LOCUS14179</name>
</gene>
<dbReference type="AlphaFoldDB" id="A0AA36M8C7"/>
<organism evidence="2 3">
    <name type="scientific">Cylicocyclus nassatus</name>
    <name type="common">Nematode worm</name>
    <dbReference type="NCBI Taxonomy" id="53992"/>
    <lineage>
        <taxon>Eukaryota</taxon>
        <taxon>Metazoa</taxon>
        <taxon>Ecdysozoa</taxon>
        <taxon>Nematoda</taxon>
        <taxon>Chromadorea</taxon>
        <taxon>Rhabditida</taxon>
        <taxon>Rhabditina</taxon>
        <taxon>Rhabditomorpha</taxon>
        <taxon>Strongyloidea</taxon>
        <taxon>Strongylidae</taxon>
        <taxon>Cylicocyclus</taxon>
    </lineage>
</organism>
<name>A0AA36M8C7_CYLNA</name>
<comment type="caution">
    <text evidence="2">The sequence shown here is derived from an EMBL/GenBank/DDBJ whole genome shotgun (WGS) entry which is preliminary data.</text>
</comment>
<keyword evidence="3" id="KW-1185">Reference proteome</keyword>
<feature type="compositionally biased region" description="Low complexity" evidence="1">
    <location>
        <begin position="83"/>
        <end position="93"/>
    </location>
</feature>
<proteinExistence type="predicted"/>
<feature type="region of interest" description="Disordered" evidence="1">
    <location>
        <begin position="106"/>
        <end position="143"/>
    </location>
</feature>
<protein>
    <submittedName>
        <fullName evidence="2">Uncharacterized protein</fullName>
    </submittedName>
</protein>
<feature type="compositionally biased region" description="Polar residues" evidence="1">
    <location>
        <begin position="426"/>
        <end position="449"/>
    </location>
</feature>
<feature type="region of interest" description="Disordered" evidence="1">
    <location>
        <begin position="583"/>
        <end position="603"/>
    </location>
</feature>
<evidence type="ECO:0000256" key="1">
    <source>
        <dbReference type="SAM" id="MobiDB-lite"/>
    </source>
</evidence>
<accession>A0AA36M8C7</accession>
<feature type="compositionally biased region" description="Basic and acidic residues" evidence="1">
    <location>
        <begin position="587"/>
        <end position="602"/>
    </location>
</feature>